<dbReference type="InterPro" id="IPR009706">
    <property type="entry name" value="DUF1287"/>
</dbReference>
<reference evidence="6 7" key="1">
    <citation type="journal article" date="2020" name="Front. Microbiol.">
        <title>Single-cell genomics of novel Actinobacteria with the Wood-Ljungdahl pathway discovered in a serpentinizing system.</title>
        <authorList>
            <person name="Merino N."/>
            <person name="Kawai M."/>
            <person name="Boyd E.S."/>
            <person name="Colman D.R."/>
            <person name="McGlynn S.E."/>
            <person name="Nealson K.H."/>
            <person name="Kurokawa K."/>
            <person name="Hongoh Y."/>
        </authorList>
    </citation>
    <scope>NUCLEOTIDE SEQUENCE [LARGE SCALE GENOMIC DNA]</scope>
    <source>
        <strain evidence="2 7">S03</strain>
        <strain evidence="3 8">S09_30</strain>
        <strain evidence="4 9">S34</strain>
        <strain evidence="5 6">S44</strain>
    </source>
</reference>
<evidence type="ECO:0000313" key="2">
    <source>
        <dbReference type="EMBL" id="GFP19301.1"/>
    </source>
</evidence>
<dbReference type="Proteomes" id="UP000585609">
    <property type="component" value="Unassembled WGS sequence"/>
</dbReference>
<accession>A0A6V8NRF1</accession>
<evidence type="ECO:0008006" key="10">
    <source>
        <dbReference type="Google" id="ProtNLM"/>
    </source>
</evidence>
<gene>
    <name evidence="2" type="ORF">HKBW3S03_00806</name>
    <name evidence="3" type="ORF">HKBW3S09_00322</name>
    <name evidence="4" type="ORF">HKBW3S34_00259</name>
    <name evidence="5" type="ORF">HKBW3S44_01084</name>
</gene>
<dbReference type="RefSeq" id="WP_176231638.1">
    <property type="nucleotide sequence ID" value="NZ_BLRU01000059.1"/>
</dbReference>
<name>A0A6V8NRF1_9ACTN</name>
<feature type="compositionally biased region" description="Basic and acidic residues" evidence="1">
    <location>
        <begin position="260"/>
        <end position="275"/>
    </location>
</feature>
<dbReference type="AlphaFoldDB" id="A0A6V8NRF1"/>
<evidence type="ECO:0000313" key="7">
    <source>
        <dbReference type="Proteomes" id="UP000574717"/>
    </source>
</evidence>
<dbReference type="EMBL" id="BLRU01000059">
    <property type="protein sequence ID" value="GFP19301.1"/>
    <property type="molecule type" value="Genomic_DNA"/>
</dbReference>
<protein>
    <recommendedName>
        <fullName evidence="10">DUF1287 domain-containing protein</fullName>
    </recommendedName>
</protein>
<evidence type="ECO:0000313" key="5">
    <source>
        <dbReference type="EMBL" id="GFP37404.1"/>
    </source>
</evidence>
<dbReference type="Pfam" id="PF06940">
    <property type="entry name" value="DUF1287"/>
    <property type="match status" value="1"/>
</dbReference>
<organism evidence="3 8">
    <name type="scientific">Candidatus Hakubella thermalkaliphila</name>
    <dbReference type="NCBI Taxonomy" id="2754717"/>
    <lineage>
        <taxon>Bacteria</taxon>
        <taxon>Bacillati</taxon>
        <taxon>Actinomycetota</taxon>
        <taxon>Actinomycetota incertae sedis</taxon>
        <taxon>Candidatus Hakubellales</taxon>
        <taxon>Candidatus Hakubellaceae</taxon>
        <taxon>Candidatus Hakubella</taxon>
    </lineage>
</organism>
<evidence type="ECO:0000313" key="4">
    <source>
        <dbReference type="EMBL" id="GFP29339.1"/>
    </source>
</evidence>
<dbReference type="Proteomes" id="UP000588083">
    <property type="component" value="Unassembled WGS sequence"/>
</dbReference>
<dbReference type="EMBL" id="BLRW01000024">
    <property type="protein sequence ID" value="GFP22855.1"/>
    <property type="molecule type" value="Genomic_DNA"/>
</dbReference>
<comment type="caution">
    <text evidence="3">The sequence shown here is derived from an EMBL/GenBank/DDBJ whole genome shotgun (WGS) entry which is preliminary data.</text>
</comment>
<dbReference type="Proteomes" id="UP000574717">
    <property type="component" value="Unassembled WGS sequence"/>
</dbReference>
<evidence type="ECO:0000313" key="6">
    <source>
        <dbReference type="Proteomes" id="UP000561271"/>
    </source>
</evidence>
<proteinExistence type="predicted"/>
<evidence type="ECO:0000313" key="9">
    <source>
        <dbReference type="Proteomes" id="UP000588083"/>
    </source>
</evidence>
<evidence type="ECO:0000256" key="1">
    <source>
        <dbReference type="SAM" id="MobiDB-lite"/>
    </source>
</evidence>
<dbReference type="EMBL" id="BLRZ01000007">
    <property type="protein sequence ID" value="GFP29339.1"/>
    <property type="molecule type" value="Genomic_DNA"/>
</dbReference>
<dbReference type="Proteomes" id="UP000561271">
    <property type="component" value="Unassembled WGS sequence"/>
</dbReference>
<feature type="region of interest" description="Disordered" evidence="1">
    <location>
        <begin position="249"/>
        <end position="275"/>
    </location>
</feature>
<evidence type="ECO:0000313" key="3">
    <source>
        <dbReference type="EMBL" id="GFP22855.1"/>
    </source>
</evidence>
<dbReference type="EMBL" id="BLSC01000084">
    <property type="protein sequence ID" value="GFP37404.1"/>
    <property type="molecule type" value="Genomic_DNA"/>
</dbReference>
<keyword evidence="9" id="KW-1185">Reference proteome</keyword>
<sequence>MFQLSRRLVVNIILLLLLVLAVASYQTNFKLSPPRSQATPLVHLLPRIKVLSTDYLDITSDMDNDGINDQQDILEGARMEVRNRTRNILDMEDKTNYFSGGDPPPDRGVATDLIARALKNAGFDIQKMVDADMRADLEAYPLDRWNQLAPDPNIDYRRAENLMVFFNRHAQVLTTYIDLKDPENLNQWAPGDIVFWDVNGDGEVDHAGILSDKANKEGLPMVIHNFPDPGYTAEEDVLRKWRVVGHYRFPGQSSSPQQVEQKEDTQSGQREETTP</sequence>
<evidence type="ECO:0000313" key="8">
    <source>
        <dbReference type="Proteomes" id="UP000585609"/>
    </source>
</evidence>